<dbReference type="AlphaFoldDB" id="A0A1K1LBS5"/>
<reference evidence="2" key="1">
    <citation type="submission" date="2016-10" db="EMBL/GenBank/DDBJ databases">
        <authorList>
            <person name="Wegmann U."/>
        </authorList>
    </citation>
    <scope>NUCLEOTIDE SEQUENCE [LARGE SCALE GENOMIC DNA]</scope>
</reference>
<proteinExistence type="predicted"/>
<protein>
    <submittedName>
        <fullName evidence="1">Uncharacterized protein</fullName>
    </submittedName>
</protein>
<gene>
    <name evidence="1" type="ORF">DESPIGER_0238</name>
</gene>
<evidence type="ECO:0000313" key="1">
    <source>
        <dbReference type="EMBL" id="SFV72135.1"/>
    </source>
</evidence>
<dbReference type="KEGG" id="dpg:DESPIGER_0238"/>
<accession>A0A1K1LBS5</accession>
<dbReference type="EMBL" id="LT630450">
    <property type="protein sequence ID" value="SFV72135.1"/>
    <property type="molecule type" value="Genomic_DNA"/>
</dbReference>
<organism evidence="1 2">
    <name type="scientific">Desulfovibrio piger</name>
    <dbReference type="NCBI Taxonomy" id="901"/>
    <lineage>
        <taxon>Bacteria</taxon>
        <taxon>Pseudomonadati</taxon>
        <taxon>Thermodesulfobacteriota</taxon>
        <taxon>Desulfovibrionia</taxon>
        <taxon>Desulfovibrionales</taxon>
        <taxon>Desulfovibrionaceae</taxon>
        <taxon>Desulfovibrio</taxon>
    </lineage>
</organism>
<dbReference type="Proteomes" id="UP000186323">
    <property type="component" value="Chromosome I"/>
</dbReference>
<keyword evidence="2" id="KW-1185">Reference proteome</keyword>
<name>A0A1K1LBS5_9BACT</name>
<evidence type="ECO:0000313" key="2">
    <source>
        <dbReference type="Proteomes" id="UP000186323"/>
    </source>
</evidence>
<sequence>MQPATLPDSSVKNNCFCGEFPEAPSGIRRFCPPGRRYRAKSCCGRYAALLHFRASVPGLWPGPTIKRVPT</sequence>